<sequence>MATQPWYTIEDIAYQVFEHLHVDIESAQSDAPHCRQALARLARSCRAFAHPALTVLWRSLPRDRPLTELLCTLEMAEAVDLKDRSASGRVAVLRIQQDIRAHPQWKKFSQYAAYVRKISLYPFRPFARSAIWQDLATLMDGAPALPRLTSVFLIGRFARTHSSAPSSLNLGCLALIHSSVREVRLQLSPWAQDQDALQRLMSRIFTSAPDLESLRSVYSPESLGHPGLLTHFPHVHHVTIDVELHSGDLRNLARLPALRHLSIFLSSLSSERLAFPSVTHLCVRGLWESISDSLESAHIPQLRSLSISTEDAQSLTDTSRLLHIIATAYATLERLSIDIHAYDHIVLLEDVNLPPPEPGPAGRLADVTRPLLSLRALRNLSLRFEGYDLGYTSDDVQAFAEAWTRLEEIRLDFGVAIEPRAGIESLVHIARNCPRLRVLGLPGTDVVEDTLTSVGAATTPHATLCELVIPHVVFRGTDEARLSAEMWEFIARQFPNAARLCARIGTQT</sequence>
<name>A0A4Q9PZ32_9APHY</name>
<dbReference type="SUPFAM" id="SSF52047">
    <property type="entry name" value="RNI-like"/>
    <property type="match status" value="1"/>
</dbReference>
<proteinExistence type="predicted"/>
<dbReference type="InterPro" id="IPR032675">
    <property type="entry name" value="LRR_dom_sf"/>
</dbReference>
<evidence type="ECO:0008006" key="3">
    <source>
        <dbReference type="Google" id="ProtNLM"/>
    </source>
</evidence>
<evidence type="ECO:0000313" key="1">
    <source>
        <dbReference type="EMBL" id="TBU60043.1"/>
    </source>
</evidence>
<dbReference type="Gene3D" id="3.80.10.10">
    <property type="entry name" value="Ribonuclease Inhibitor"/>
    <property type="match status" value="1"/>
</dbReference>
<dbReference type="Proteomes" id="UP000292082">
    <property type="component" value="Unassembled WGS sequence"/>
</dbReference>
<protein>
    <recommendedName>
        <fullName evidence="3">F-box domain-containing protein</fullName>
    </recommendedName>
</protein>
<evidence type="ECO:0000313" key="2">
    <source>
        <dbReference type="Proteomes" id="UP000292082"/>
    </source>
</evidence>
<keyword evidence="2" id="KW-1185">Reference proteome</keyword>
<accession>A0A4Q9PZ32</accession>
<organism evidence="1 2">
    <name type="scientific">Dichomitus squalens</name>
    <dbReference type="NCBI Taxonomy" id="114155"/>
    <lineage>
        <taxon>Eukaryota</taxon>
        <taxon>Fungi</taxon>
        <taxon>Dikarya</taxon>
        <taxon>Basidiomycota</taxon>
        <taxon>Agaricomycotina</taxon>
        <taxon>Agaricomycetes</taxon>
        <taxon>Polyporales</taxon>
        <taxon>Polyporaceae</taxon>
        <taxon>Dichomitus</taxon>
    </lineage>
</organism>
<dbReference type="AlphaFoldDB" id="A0A4Q9PZ32"/>
<reference evidence="1 2" key="1">
    <citation type="submission" date="2019-01" db="EMBL/GenBank/DDBJ databases">
        <title>Draft genome sequences of three monokaryotic isolates of the white-rot basidiomycete fungus Dichomitus squalens.</title>
        <authorList>
            <consortium name="DOE Joint Genome Institute"/>
            <person name="Lopez S.C."/>
            <person name="Andreopoulos B."/>
            <person name="Pangilinan J."/>
            <person name="Lipzen A."/>
            <person name="Riley R."/>
            <person name="Ahrendt S."/>
            <person name="Ng V."/>
            <person name="Barry K."/>
            <person name="Daum C."/>
            <person name="Grigoriev I.V."/>
            <person name="Hilden K.S."/>
            <person name="Makela M.R."/>
            <person name="de Vries R.P."/>
        </authorList>
    </citation>
    <scope>NUCLEOTIDE SEQUENCE [LARGE SCALE GENOMIC DNA]</scope>
    <source>
        <strain evidence="1 2">CBS 464.89</strain>
    </source>
</reference>
<gene>
    <name evidence="1" type="ORF">BD310DRAFT_923750</name>
</gene>
<dbReference type="EMBL" id="ML145108">
    <property type="protein sequence ID" value="TBU60043.1"/>
    <property type="molecule type" value="Genomic_DNA"/>
</dbReference>